<evidence type="ECO:0000259" key="3">
    <source>
        <dbReference type="PROSITE" id="PS50112"/>
    </source>
</evidence>
<dbReference type="NCBIfam" id="TIGR00229">
    <property type="entry name" value="sensory_box"/>
    <property type="match status" value="1"/>
</dbReference>
<dbReference type="SUPFAM" id="SSF55073">
    <property type="entry name" value="Nucleotide cyclase"/>
    <property type="match status" value="1"/>
</dbReference>
<dbReference type="InterPro" id="IPR000160">
    <property type="entry name" value="GGDEF_dom"/>
</dbReference>
<dbReference type="CDD" id="cd01949">
    <property type="entry name" value="GGDEF"/>
    <property type="match status" value="1"/>
</dbReference>
<evidence type="ECO:0000256" key="1">
    <source>
        <dbReference type="ARBA" id="ARBA00012528"/>
    </source>
</evidence>
<organism evidence="5 6">
    <name type="scientific">Sulfurimonas paralvinellae</name>
    <dbReference type="NCBI Taxonomy" id="317658"/>
    <lineage>
        <taxon>Bacteria</taxon>
        <taxon>Pseudomonadati</taxon>
        <taxon>Campylobacterota</taxon>
        <taxon>Epsilonproteobacteria</taxon>
        <taxon>Campylobacterales</taxon>
        <taxon>Sulfurimonadaceae</taxon>
        <taxon>Sulfurimonas</taxon>
    </lineage>
</organism>
<dbReference type="SUPFAM" id="SSF55785">
    <property type="entry name" value="PYP-like sensor domain (PAS domain)"/>
    <property type="match status" value="2"/>
</dbReference>
<dbReference type="PROSITE" id="PS50112">
    <property type="entry name" value="PAS"/>
    <property type="match status" value="1"/>
</dbReference>
<dbReference type="PANTHER" id="PTHR45138">
    <property type="entry name" value="REGULATORY COMPONENTS OF SENSORY TRANSDUCTION SYSTEM"/>
    <property type="match status" value="1"/>
</dbReference>
<evidence type="ECO:0000259" key="4">
    <source>
        <dbReference type="PROSITE" id="PS50887"/>
    </source>
</evidence>
<reference evidence="5 6" key="1">
    <citation type="submission" date="2019-07" db="EMBL/GenBank/DDBJ databases">
        <title>Sulfurimonas paralvinellae sp. nov., a novel mesophilic, hydrogen- and sulfur-oxidizing chemolithoautotroph within the Epsilonproteo- bacteria isolated from a deep-sea hydrothermal vent polychaete nest, reclassification of Thiomicrospira denitrificans as Sulfurimonas denitrificans comb. nov. and emended description of the genus Sulfurimonas.</title>
        <authorList>
            <person name="Wang S."/>
            <person name="Jiang L."/>
            <person name="Shao Z."/>
        </authorList>
    </citation>
    <scope>NUCLEOTIDE SEQUENCE [LARGE SCALE GENOMIC DNA]</scope>
    <source>
        <strain evidence="5 6">GO25</strain>
    </source>
</reference>
<dbReference type="NCBIfam" id="TIGR00254">
    <property type="entry name" value="GGDEF"/>
    <property type="match status" value="1"/>
</dbReference>
<comment type="catalytic activity">
    <reaction evidence="2">
        <text>2 GTP = 3',3'-c-di-GMP + 2 diphosphate</text>
        <dbReference type="Rhea" id="RHEA:24898"/>
        <dbReference type="ChEBI" id="CHEBI:33019"/>
        <dbReference type="ChEBI" id="CHEBI:37565"/>
        <dbReference type="ChEBI" id="CHEBI:58805"/>
        <dbReference type="EC" id="2.7.7.65"/>
    </reaction>
</comment>
<dbReference type="SMART" id="SM00267">
    <property type="entry name" value="GGDEF"/>
    <property type="match status" value="1"/>
</dbReference>
<feature type="domain" description="GGDEF" evidence="4">
    <location>
        <begin position="294"/>
        <end position="425"/>
    </location>
</feature>
<dbReference type="EC" id="2.7.7.65" evidence="1"/>
<name>A0A7M1B8V8_9BACT</name>
<dbReference type="RefSeq" id="WP_193110355.1">
    <property type="nucleotide sequence ID" value="NZ_CP041406.1"/>
</dbReference>
<dbReference type="GO" id="GO:0006355">
    <property type="term" value="P:regulation of DNA-templated transcription"/>
    <property type="evidence" value="ECO:0007669"/>
    <property type="project" value="InterPro"/>
</dbReference>
<dbReference type="InterPro" id="IPR043128">
    <property type="entry name" value="Rev_trsase/Diguanyl_cyclase"/>
</dbReference>
<dbReference type="Gene3D" id="3.30.70.270">
    <property type="match status" value="1"/>
</dbReference>
<accession>A0A7M1B8V8</accession>
<evidence type="ECO:0000256" key="2">
    <source>
        <dbReference type="ARBA" id="ARBA00034247"/>
    </source>
</evidence>
<dbReference type="Gene3D" id="3.30.450.20">
    <property type="entry name" value="PAS domain"/>
    <property type="match status" value="2"/>
</dbReference>
<dbReference type="InterPro" id="IPR029787">
    <property type="entry name" value="Nucleotide_cyclase"/>
</dbReference>
<evidence type="ECO:0000313" key="5">
    <source>
        <dbReference type="EMBL" id="QOP46159.1"/>
    </source>
</evidence>
<protein>
    <recommendedName>
        <fullName evidence="1">diguanylate cyclase</fullName>
        <ecNumber evidence="1">2.7.7.65</ecNumber>
    </recommendedName>
</protein>
<sequence length="425" mass="48659">MKSLNNLSYYVSMMNDLDYKTLFESANVAMAVIEQDSSISLVNKTVLEMFQIQESEVIGTSFLQWIYEEDRDFLKTNHQKRMQGDDAALPKSYEVRMLHQDSIIWVSLYVRYIKELNKSIVSFTDITYIHNTEEQLQEQLNAQNALLSAIPDLMFELSLEGVYLNIWAHNSQELTANKELLLGKKVTDVLEESAAQKVMQAIEIAYKKGSSFGEQIQLKTPSGDLWFELSSSKKENLNSEATVIMLSRNITDRKELEMKLLHLSRHDSLTNLYNRRTLETLLQKELHRSQRYKTPLSICMLDIDFFKKINDTYGHATGDDVLKKLADVLRESLRDTDYVGRYGGEEFVIALPDTSLNDAVEFAQRLRKKVAAISCHPEEKESFNITISLGVAELNSENNTVDKILEAADSAMYRAKESGRNCVKI</sequence>
<dbReference type="Proteomes" id="UP000593580">
    <property type="component" value="Chromosome"/>
</dbReference>
<dbReference type="PROSITE" id="PS50887">
    <property type="entry name" value="GGDEF"/>
    <property type="match status" value="1"/>
</dbReference>
<dbReference type="Pfam" id="PF00989">
    <property type="entry name" value="PAS"/>
    <property type="match status" value="1"/>
</dbReference>
<proteinExistence type="predicted"/>
<dbReference type="FunFam" id="3.30.70.270:FF:000001">
    <property type="entry name" value="Diguanylate cyclase domain protein"/>
    <property type="match status" value="1"/>
</dbReference>
<dbReference type="InterPro" id="IPR050469">
    <property type="entry name" value="Diguanylate_Cyclase"/>
</dbReference>
<dbReference type="InterPro" id="IPR035965">
    <property type="entry name" value="PAS-like_dom_sf"/>
</dbReference>
<dbReference type="PANTHER" id="PTHR45138:SF9">
    <property type="entry name" value="DIGUANYLATE CYCLASE DGCM-RELATED"/>
    <property type="match status" value="1"/>
</dbReference>
<gene>
    <name evidence="5" type="ORF">FM071_07580</name>
</gene>
<dbReference type="KEGG" id="spal:FM071_07580"/>
<dbReference type="EMBL" id="CP041406">
    <property type="protein sequence ID" value="QOP46159.1"/>
    <property type="molecule type" value="Genomic_DNA"/>
</dbReference>
<keyword evidence="6" id="KW-1185">Reference proteome</keyword>
<dbReference type="InterPro" id="IPR013767">
    <property type="entry name" value="PAS_fold"/>
</dbReference>
<dbReference type="CDD" id="cd00130">
    <property type="entry name" value="PAS"/>
    <property type="match status" value="1"/>
</dbReference>
<dbReference type="GO" id="GO:0052621">
    <property type="term" value="F:diguanylate cyclase activity"/>
    <property type="evidence" value="ECO:0007669"/>
    <property type="project" value="UniProtKB-EC"/>
</dbReference>
<dbReference type="InterPro" id="IPR000014">
    <property type="entry name" value="PAS"/>
</dbReference>
<dbReference type="AlphaFoldDB" id="A0A7M1B8V8"/>
<feature type="domain" description="PAS" evidence="3">
    <location>
        <begin position="15"/>
        <end position="85"/>
    </location>
</feature>
<evidence type="ECO:0000313" key="6">
    <source>
        <dbReference type="Proteomes" id="UP000593580"/>
    </source>
</evidence>
<dbReference type="SMART" id="SM00091">
    <property type="entry name" value="PAS"/>
    <property type="match status" value="2"/>
</dbReference>
<dbReference type="Pfam" id="PF00990">
    <property type="entry name" value="GGDEF"/>
    <property type="match status" value="1"/>
</dbReference>